<keyword evidence="1" id="KW-0812">Transmembrane</keyword>
<evidence type="ECO:0000313" key="3">
    <source>
        <dbReference type="Proteomes" id="UP001524383"/>
    </source>
</evidence>
<keyword evidence="3" id="KW-1185">Reference proteome</keyword>
<sequence length="188" mass="19648">MSENILKSILIATLIFILSALVGAGLVIHNPQIGETFMQVLSGALDLEKLMEQPPLMLAAMLFVNNLQACIILFLGGVTFGILTVFVLATNGVIVGAVAQISNELQGGLYVIAALLPHGLFELPALFISGALGLMLSGAIQRELLEGGDAAHDAGRYTVIFAKTVTPLLVLAAITEAFITPGIIVLVV</sequence>
<gene>
    <name evidence="2" type="ORF">FTO68_10800</name>
</gene>
<accession>A0ABD4TKN3</accession>
<dbReference type="EMBL" id="VOTZ01000031">
    <property type="protein sequence ID" value="MCQ1539464.1"/>
    <property type="molecule type" value="Genomic_DNA"/>
</dbReference>
<evidence type="ECO:0000313" key="2">
    <source>
        <dbReference type="EMBL" id="MCQ1539464.1"/>
    </source>
</evidence>
<reference evidence="2 3" key="1">
    <citation type="submission" date="2019-08" db="EMBL/GenBank/DDBJ databases">
        <authorList>
            <person name="Chen S.-C."/>
            <person name="Lai M.-C."/>
            <person name="You Y.-T."/>
        </authorList>
    </citation>
    <scope>NUCLEOTIDE SEQUENCE [LARGE SCALE GENOMIC DNA]</scope>
    <source>
        <strain evidence="2 3">P2F9704a</strain>
    </source>
</reference>
<feature type="transmembrane region" description="Helical" evidence="1">
    <location>
        <begin position="82"/>
        <end position="102"/>
    </location>
</feature>
<dbReference type="InterPro" id="IPR002798">
    <property type="entry name" value="SpoIIM-like"/>
</dbReference>
<feature type="transmembrane region" description="Helical" evidence="1">
    <location>
        <begin position="165"/>
        <end position="187"/>
    </location>
</feature>
<keyword evidence="1" id="KW-1133">Transmembrane helix</keyword>
<dbReference type="PANTHER" id="PTHR35337:SF1">
    <property type="entry name" value="SLR1478 PROTEIN"/>
    <property type="match status" value="1"/>
</dbReference>
<dbReference type="RefSeq" id="WP_255333430.1">
    <property type="nucleotide sequence ID" value="NZ_VOTZ01000031.1"/>
</dbReference>
<dbReference type="Proteomes" id="UP001524383">
    <property type="component" value="Unassembled WGS sequence"/>
</dbReference>
<proteinExistence type="predicted"/>
<name>A0ABD4TKN3_9EURY</name>
<protein>
    <submittedName>
        <fullName evidence="2">Stage II sporulation protein M</fullName>
    </submittedName>
</protein>
<keyword evidence="1" id="KW-0472">Membrane</keyword>
<evidence type="ECO:0000256" key="1">
    <source>
        <dbReference type="SAM" id="Phobius"/>
    </source>
</evidence>
<feature type="transmembrane region" description="Helical" evidence="1">
    <location>
        <begin position="56"/>
        <end position="75"/>
    </location>
</feature>
<comment type="caution">
    <text evidence="2">The sequence shown here is derived from an EMBL/GenBank/DDBJ whole genome shotgun (WGS) entry which is preliminary data.</text>
</comment>
<feature type="transmembrane region" description="Helical" evidence="1">
    <location>
        <begin position="9"/>
        <end position="28"/>
    </location>
</feature>
<dbReference type="AlphaFoldDB" id="A0ABD4TKN3"/>
<feature type="transmembrane region" description="Helical" evidence="1">
    <location>
        <begin position="108"/>
        <end position="136"/>
    </location>
</feature>
<dbReference type="PANTHER" id="PTHR35337">
    <property type="entry name" value="SLR1478 PROTEIN"/>
    <property type="match status" value="1"/>
</dbReference>
<dbReference type="Pfam" id="PF01944">
    <property type="entry name" value="SpoIIM"/>
    <property type="match status" value="1"/>
</dbReference>
<organism evidence="2 3">
    <name type="scientific">Methanocalculus taiwanensis</name>
    <dbReference type="NCBI Taxonomy" id="106207"/>
    <lineage>
        <taxon>Archaea</taxon>
        <taxon>Methanobacteriati</taxon>
        <taxon>Methanobacteriota</taxon>
        <taxon>Stenosarchaea group</taxon>
        <taxon>Methanomicrobia</taxon>
        <taxon>Methanomicrobiales</taxon>
        <taxon>Methanocalculaceae</taxon>
        <taxon>Methanocalculus</taxon>
    </lineage>
</organism>